<name>A0A329TNV3_9FIRM</name>
<comment type="caution">
    <text evidence="3">The sequence shown here is derived from an EMBL/GenBank/DDBJ whole genome shotgun (WGS) entry which is preliminary data.</text>
</comment>
<sequence>MIDYAVIGKRIQKKRQERSITQEKLAEQVGISVVYLSKIENGRVYPTLETLSNICTELDVELAEVLSNTEMERKDYANDRVLELFNACSVRVKPIALSLLEELAKL</sequence>
<dbReference type="GO" id="GO:0005829">
    <property type="term" value="C:cytosol"/>
    <property type="evidence" value="ECO:0007669"/>
    <property type="project" value="TreeGrafter"/>
</dbReference>
<dbReference type="PANTHER" id="PTHR46797">
    <property type="entry name" value="HTH-TYPE TRANSCRIPTIONAL REGULATOR"/>
    <property type="match status" value="1"/>
</dbReference>
<proteinExistence type="predicted"/>
<dbReference type="CDD" id="cd00093">
    <property type="entry name" value="HTH_XRE"/>
    <property type="match status" value="1"/>
</dbReference>
<organism evidence="3 4">
    <name type="scientific">Faecalibacterium prausnitzii</name>
    <dbReference type="NCBI Taxonomy" id="853"/>
    <lineage>
        <taxon>Bacteria</taxon>
        <taxon>Bacillati</taxon>
        <taxon>Bacillota</taxon>
        <taxon>Clostridia</taxon>
        <taxon>Eubacteriales</taxon>
        <taxon>Oscillospiraceae</taxon>
        <taxon>Faecalibacterium</taxon>
    </lineage>
</organism>
<dbReference type="AlphaFoldDB" id="A0A329TNV3"/>
<evidence type="ECO:0000313" key="3">
    <source>
        <dbReference type="EMBL" id="RAW51192.1"/>
    </source>
</evidence>
<feature type="domain" description="HTH cro/C1-type" evidence="2">
    <location>
        <begin position="11"/>
        <end position="65"/>
    </location>
</feature>
<protein>
    <submittedName>
        <fullName evidence="3">XRE family transcriptional regulator</fullName>
    </submittedName>
</protein>
<dbReference type="Pfam" id="PF01381">
    <property type="entry name" value="HTH_3"/>
    <property type="match status" value="1"/>
</dbReference>
<reference evidence="3 4" key="1">
    <citation type="submission" date="2018-02" db="EMBL/GenBank/DDBJ databases">
        <title>Complete genome sequencing of Faecalibacterium prausnitzii strains isolated from the human gut.</title>
        <authorList>
            <person name="Fitzgerald B.C."/>
            <person name="Shkoporov A.N."/>
            <person name="Ross P.R."/>
            <person name="Hill C."/>
        </authorList>
    </citation>
    <scope>NUCLEOTIDE SEQUENCE [LARGE SCALE GENOMIC DNA]</scope>
    <source>
        <strain evidence="3 4">APC942/8-14-2</strain>
    </source>
</reference>
<dbReference type="Gene3D" id="1.10.260.40">
    <property type="entry name" value="lambda repressor-like DNA-binding domains"/>
    <property type="match status" value="1"/>
</dbReference>
<dbReference type="Proteomes" id="UP000251634">
    <property type="component" value="Unassembled WGS sequence"/>
</dbReference>
<evidence type="ECO:0000256" key="1">
    <source>
        <dbReference type="ARBA" id="ARBA00023125"/>
    </source>
</evidence>
<keyword evidence="1" id="KW-0238">DNA-binding</keyword>
<dbReference type="PROSITE" id="PS50943">
    <property type="entry name" value="HTH_CROC1"/>
    <property type="match status" value="1"/>
</dbReference>
<dbReference type="InterPro" id="IPR050807">
    <property type="entry name" value="TransReg_Diox_bact_type"/>
</dbReference>
<dbReference type="EMBL" id="PRKZ01000002">
    <property type="protein sequence ID" value="RAW51192.1"/>
    <property type="molecule type" value="Genomic_DNA"/>
</dbReference>
<dbReference type="RefSeq" id="WP_112115085.1">
    <property type="nucleotide sequence ID" value="NZ_PRKZ01000002.1"/>
</dbReference>
<dbReference type="GO" id="GO:0003677">
    <property type="term" value="F:DNA binding"/>
    <property type="evidence" value="ECO:0007669"/>
    <property type="project" value="UniProtKB-KW"/>
</dbReference>
<dbReference type="GO" id="GO:0003700">
    <property type="term" value="F:DNA-binding transcription factor activity"/>
    <property type="evidence" value="ECO:0007669"/>
    <property type="project" value="TreeGrafter"/>
</dbReference>
<dbReference type="SMART" id="SM00530">
    <property type="entry name" value="HTH_XRE"/>
    <property type="match status" value="1"/>
</dbReference>
<accession>A0A329TNV3</accession>
<evidence type="ECO:0000259" key="2">
    <source>
        <dbReference type="PROSITE" id="PS50943"/>
    </source>
</evidence>
<dbReference type="InterPro" id="IPR001387">
    <property type="entry name" value="Cro/C1-type_HTH"/>
</dbReference>
<dbReference type="SUPFAM" id="SSF47413">
    <property type="entry name" value="lambda repressor-like DNA-binding domains"/>
    <property type="match status" value="1"/>
</dbReference>
<evidence type="ECO:0000313" key="4">
    <source>
        <dbReference type="Proteomes" id="UP000251634"/>
    </source>
</evidence>
<dbReference type="InterPro" id="IPR010982">
    <property type="entry name" value="Lambda_DNA-bd_dom_sf"/>
</dbReference>
<gene>
    <name evidence="3" type="ORF">C4N25_04135</name>
</gene>
<dbReference type="PANTHER" id="PTHR46797:SF1">
    <property type="entry name" value="METHYLPHOSPHONATE SYNTHASE"/>
    <property type="match status" value="1"/>
</dbReference>